<organism evidence="2 3">
    <name type="scientific">Prorocentrum cordatum</name>
    <dbReference type="NCBI Taxonomy" id="2364126"/>
    <lineage>
        <taxon>Eukaryota</taxon>
        <taxon>Sar</taxon>
        <taxon>Alveolata</taxon>
        <taxon>Dinophyceae</taxon>
        <taxon>Prorocentrales</taxon>
        <taxon>Prorocentraceae</taxon>
        <taxon>Prorocentrum</taxon>
    </lineage>
</organism>
<name>A0ABN9UA81_9DINO</name>
<keyword evidence="1" id="KW-0472">Membrane</keyword>
<dbReference type="EMBL" id="CAUYUJ010015615">
    <property type="protein sequence ID" value="CAK0856230.1"/>
    <property type="molecule type" value="Genomic_DNA"/>
</dbReference>
<evidence type="ECO:0000256" key="1">
    <source>
        <dbReference type="SAM" id="Phobius"/>
    </source>
</evidence>
<feature type="transmembrane region" description="Helical" evidence="1">
    <location>
        <begin position="76"/>
        <end position="94"/>
    </location>
</feature>
<evidence type="ECO:0000313" key="3">
    <source>
        <dbReference type="Proteomes" id="UP001189429"/>
    </source>
</evidence>
<evidence type="ECO:0000313" key="2">
    <source>
        <dbReference type="EMBL" id="CAK0856230.1"/>
    </source>
</evidence>
<accession>A0ABN9UA81</accession>
<keyword evidence="1" id="KW-0812">Transmembrane</keyword>
<proteinExistence type="predicted"/>
<feature type="transmembrane region" description="Helical" evidence="1">
    <location>
        <begin position="292"/>
        <end position="316"/>
    </location>
</feature>
<reference evidence="2" key="1">
    <citation type="submission" date="2023-10" db="EMBL/GenBank/DDBJ databases">
        <authorList>
            <person name="Chen Y."/>
            <person name="Shah S."/>
            <person name="Dougan E. K."/>
            <person name="Thang M."/>
            <person name="Chan C."/>
        </authorList>
    </citation>
    <scope>NUCLEOTIDE SEQUENCE [LARGE SCALE GENOMIC DNA]</scope>
</reference>
<sequence>MEYAGRAESGYAGYAGFARPYGSTPGTYNDPAKPGYQTKRRRVNILAVAISFFLPVAVFAAVAASMSFSLRYSASTVSWLIVGVLLLACIAMCYQAYDTFKKRWNGDVNREPFWYIFLAITVLAAWAFGLYLGNLNYWNNTLPYEDLLQLSSQGSVDTSVMTGRQLMDVGQVTFANGTHLDLTKAIGFKNLHEYCVAPIVTGSAALESYDYWAIGLDCCSGLATDYHCGAFASKDKSGGLRLMREDQRSFYRLAVQQAEANYNIEARHPLFFYYVEDAGSELSAYLQESYKYFLLGLLSFGMCQLMLIILGIFVFMKL</sequence>
<feature type="transmembrane region" description="Helical" evidence="1">
    <location>
        <begin position="43"/>
        <end position="64"/>
    </location>
</feature>
<comment type="caution">
    <text evidence="2">The sequence shown here is derived from an EMBL/GenBank/DDBJ whole genome shotgun (WGS) entry which is preliminary data.</text>
</comment>
<protein>
    <submittedName>
        <fullName evidence="2">Uncharacterized protein</fullName>
    </submittedName>
</protein>
<feature type="transmembrane region" description="Helical" evidence="1">
    <location>
        <begin position="114"/>
        <end position="133"/>
    </location>
</feature>
<dbReference type="Proteomes" id="UP001189429">
    <property type="component" value="Unassembled WGS sequence"/>
</dbReference>
<gene>
    <name evidence="2" type="ORF">PCOR1329_LOCUS46677</name>
</gene>
<keyword evidence="3" id="KW-1185">Reference proteome</keyword>
<keyword evidence="1" id="KW-1133">Transmembrane helix</keyword>